<dbReference type="RefSeq" id="WP_225697716.1">
    <property type="nucleotide sequence ID" value="NZ_JAIXNE010000002.1"/>
</dbReference>
<comment type="caution">
    <text evidence="3">The sequence shown here is derived from an EMBL/GenBank/DDBJ whole genome shotgun (WGS) entry which is preliminary data.</text>
</comment>
<dbReference type="SUPFAM" id="SSF48452">
    <property type="entry name" value="TPR-like"/>
    <property type="match status" value="2"/>
</dbReference>
<dbReference type="Proteomes" id="UP001139409">
    <property type="component" value="Unassembled WGS sequence"/>
</dbReference>
<accession>A0A9X1HSU6</accession>
<dbReference type="PANTHER" id="PTHR12558:SF13">
    <property type="entry name" value="CELL DIVISION CYCLE PROTEIN 27 HOMOLOG"/>
    <property type="match status" value="1"/>
</dbReference>
<reference evidence="3" key="1">
    <citation type="submission" date="2021-09" db="EMBL/GenBank/DDBJ databases">
        <title>Fulvivirga sp. isolated from coastal sediment.</title>
        <authorList>
            <person name="Yu H."/>
        </authorList>
    </citation>
    <scope>NUCLEOTIDE SEQUENCE</scope>
    <source>
        <strain evidence="3">1062</strain>
    </source>
</reference>
<keyword evidence="5" id="KW-1185">Reference proteome</keyword>
<dbReference type="EMBL" id="JAIXNE010000002">
    <property type="protein sequence ID" value="MCA6074602.1"/>
    <property type="molecule type" value="Genomic_DNA"/>
</dbReference>
<dbReference type="InterPro" id="IPR011990">
    <property type="entry name" value="TPR-like_helical_dom_sf"/>
</dbReference>
<protein>
    <submittedName>
        <fullName evidence="3">Tetratricopeptide repeat protein</fullName>
    </submittedName>
</protein>
<evidence type="ECO:0000313" key="5">
    <source>
        <dbReference type="Proteomes" id="UP001139409"/>
    </source>
</evidence>
<evidence type="ECO:0000256" key="1">
    <source>
        <dbReference type="SAM" id="MobiDB-lite"/>
    </source>
</evidence>
<dbReference type="EMBL" id="JAIXNE010000004">
    <property type="protein sequence ID" value="MCA6076907.1"/>
    <property type="molecule type" value="Genomic_DNA"/>
</dbReference>
<dbReference type="AlphaFoldDB" id="A0A9X1HSU6"/>
<feature type="region of interest" description="Disordered" evidence="1">
    <location>
        <begin position="312"/>
        <end position="334"/>
    </location>
</feature>
<sequence>MSDIQVDWQSSDFLLEQSGNSRDLLLKQAEILIQKKEYDQAWTRLNREVFKFVSNPQHSFLKGKTAFYLGSYADAQRYLEDARELGFTEDELFYLSAAASLKLGDNKAAIESVNTLLALQQKPEFHTLKGQVLLEAGDTVRAEREFQVSIGQDSSIRENYLGLGTLYLSQNKPEKAGQLTDLWLSREPLDRDFLMIKAQMLEKSGSYREAGDLYRLLNNPSDPEFLRLRAENFYKQGKYDSAAILSNQALMLQDEPLARLILARSFEAQRLYSEAENEYKIILERDSTVSEASEAITRLERRSEYLRYLREQEEKASQMTPPEPDRIDLNDSIR</sequence>
<dbReference type="Pfam" id="PF13432">
    <property type="entry name" value="TPR_16"/>
    <property type="match status" value="3"/>
</dbReference>
<feature type="compositionally biased region" description="Basic and acidic residues" evidence="1">
    <location>
        <begin position="323"/>
        <end position="334"/>
    </location>
</feature>
<name>A0A9X1HSU6_9BACT</name>
<dbReference type="PANTHER" id="PTHR12558">
    <property type="entry name" value="CELL DIVISION CYCLE 16,23,27"/>
    <property type="match status" value="1"/>
</dbReference>
<gene>
    <name evidence="2" type="ORF">LDX50_06960</name>
    <name evidence="3" type="ORF">LDX50_12930</name>
    <name evidence="4" type="ORF">LDX50_18650</name>
</gene>
<evidence type="ECO:0000313" key="3">
    <source>
        <dbReference type="EMBL" id="MCA6075779.1"/>
    </source>
</evidence>
<dbReference type="Gene3D" id="1.25.40.10">
    <property type="entry name" value="Tetratricopeptide repeat domain"/>
    <property type="match status" value="1"/>
</dbReference>
<proteinExistence type="predicted"/>
<evidence type="ECO:0000313" key="4">
    <source>
        <dbReference type="EMBL" id="MCA6076907.1"/>
    </source>
</evidence>
<evidence type="ECO:0000313" key="2">
    <source>
        <dbReference type="EMBL" id="MCA6074602.1"/>
    </source>
</evidence>
<organism evidence="3 5">
    <name type="scientific">Fulvivirga sedimenti</name>
    <dbReference type="NCBI Taxonomy" id="2879465"/>
    <lineage>
        <taxon>Bacteria</taxon>
        <taxon>Pseudomonadati</taxon>
        <taxon>Bacteroidota</taxon>
        <taxon>Cytophagia</taxon>
        <taxon>Cytophagales</taxon>
        <taxon>Fulvivirgaceae</taxon>
        <taxon>Fulvivirga</taxon>
    </lineage>
</organism>
<dbReference type="EMBL" id="JAIXNE010000003">
    <property type="protein sequence ID" value="MCA6075779.1"/>
    <property type="molecule type" value="Genomic_DNA"/>
</dbReference>